<dbReference type="Gene3D" id="2.10.25.10">
    <property type="entry name" value="Laminin"/>
    <property type="match status" value="1"/>
</dbReference>
<keyword evidence="4" id="KW-1185">Reference proteome</keyword>
<evidence type="ECO:0000313" key="3">
    <source>
        <dbReference type="EMBL" id="VDM19393.1"/>
    </source>
</evidence>
<sequence length="118" mass="13654">MNKPVLRMFSIKEYRSIDRRHLYSDLCRLMVLVFTFTHVDTKRRHRCGRNEIWVECKGCELKCGQSEFTPCVLICNPAGCYCPAYDGFRRDIAGKCVAVSECPKISAEKHKIFLNITS</sequence>
<dbReference type="EMBL" id="UYWW01012181">
    <property type="protein sequence ID" value="VDM19393.1"/>
    <property type="molecule type" value="Genomic_DNA"/>
</dbReference>
<dbReference type="Pfam" id="PF01826">
    <property type="entry name" value="TIL"/>
    <property type="match status" value="1"/>
</dbReference>
<dbReference type="GO" id="GO:0004867">
    <property type="term" value="F:serine-type endopeptidase inhibitor activity"/>
    <property type="evidence" value="ECO:0007669"/>
    <property type="project" value="UniProtKB-KW"/>
</dbReference>
<dbReference type="Proteomes" id="UP000270924">
    <property type="component" value="Unassembled WGS sequence"/>
</dbReference>
<proteinExistence type="predicted"/>
<feature type="domain" description="TIL" evidence="2">
    <location>
        <begin position="47"/>
        <end position="102"/>
    </location>
</feature>
<name>A0A3P7EDM0_WUCBA</name>
<accession>A0A3P7EDM0</accession>
<keyword evidence="1" id="KW-0646">Protease inhibitor</keyword>
<dbReference type="CDD" id="cd19941">
    <property type="entry name" value="TIL"/>
    <property type="match status" value="1"/>
</dbReference>
<evidence type="ECO:0000259" key="2">
    <source>
        <dbReference type="Pfam" id="PF01826"/>
    </source>
</evidence>
<protein>
    <recommendedName>
        <fullName evidence="2">TIL domain-containing protein</fullName>
    </recommendedName>
</protein>
<keyword evidence="1" id="KW-0722">Serine protease inhibitor</keyword>
<dbReference type="SUPFAM" id="SSF57567">
    <property type="entry name" value="Serine protease inhibitors"/>
    <property type="match status" value="1"/>
</dbReference>
<dbReference type="AlphaFoldDB" id="A0A3P7EDM0"/>
<gene>
    <name evidence="3" type="ORF">WBA_LOCUS10525</name>
</gene>
<evidence type="ECO:0000256" key="1">
    <source>
        <dbReference type="ARBA" id="ARBA00022900"/>
    </source>
</evidence>
<dbReference type="OrthoDB" id="6236007at2759"/>
<reference evidence="3 4" key="1">
    <citation type="submission" date="2018-11" db="EMBL/GenBank/DDBJ databases">
        <authorList>
            <consortium name="Pathogen Informatics"/>
        </authorList>
    </citation>
    <scope>NUCLEOTIDE SEQUENCE [LARGE SCALE GENOMIC DNA]</scope>
</reference>
<dbReference type="InParanoid" id="A0A3P7EDM0"/>
<dbReference type="OMA" id="CVAISEC"/>
<organism evidence="3 4">
    <name type="scientific">Wuchereria bancrofti</name>
    <dbReference type="NCBI Taxonomy" id="6293"/>
    <lineage>
        <taxon>Eukaryota</taxon>
        <taxon>Metazoa</taxon>
        <taxon>Ecdysozoa</taxon>
        <taxon>Nematoda</taxon>
        <taxon>Chromadorea</taxon>
        <taxon>Rhabditida</taxon>
        <taxon>Spirurina</taxon>
        <taxon>Spiruromorpha</taxon>
        <taxon>Filarioidea</taxon>
        <taxon>Onchocercidae</taxon>
        <taxon>Wuchereria</taxon>
    </lineage>
</organism>
<dbReference type="InterPro" id="IPR036084">
    <property type="entry name" value="Ser_inhib-like_sf"/>
</dbReference>
<evidence type="ECO:0000313" key="4">
    <source>
        <dbReference type="Proteomes" id="UP000270924"/>
    </source>
</evidence>
<dbReference type="InterPro" id="IPR002919">
    <property type="entry name" value="TIL_dom"/>
</dbReference>